<dbReference type="InterPro" id="IPR051262">
    <property type="entry name" value="SMP-30/CGR1_Lactonase"/>
</dbReference>
<dbReference type="RefSeq" id="WP_106092837.1">
    <property type="nucleotide sequence ID" value="NZ_PVNL01000118.1"/>
</dbReference>
<gene>
    <name evidence="2" type="ORF">ENSA7_59770</name>
</gene>
<dbReference type="AlphaFoldDB" id="A0A2S9Y5V2"/>
<dbReference type="Pfam" id="PF08450">
    <property type="entry name" value="SGL"/>
    <property type="match status" value="1"/>
</dbReference>
<name>A0A2S9Y5V2_9BACT</name>
<protein>
    <submittedName>
        <fullName evidence="2">SMP-30/Gluconolaconase/LRE-like region</fullName>
    </submittedName>
</protein>
<evidence type="ECO:0000259" key="1">
    <source>
        <dbReference type="Pfam" id="PF08450"/>
    </source>
</evidence>
<organism evidence="2 3">
    <name type="scientific">Enhygromyxa salina</name>
    <dbReference type="NCBI Taxonomy" id="215803"/>
    <lineage>
        <taxon>Bacteria</taxon>
        <taxon>Pseudomonadati</taxon>
        <taxon>Myxococcota</taxon>
        <taxon>Polyangia</taxon>
        <taxon>Nannocystales</taxon>
        <taxon>Nannocystaceae</taxon>
        <taxon>Enhygromyxa</taxon>
    </lineage>
</organism>
<dbReference type="InterPro" id="IPR011042">
    <property type="entry name" value="6-blade_b-propeller_TolB-like"/>
</dbReference>
<dbReference type="PANTHER" id="PTHR47572:SF5">
    <property type="entry name" value="BLR2277 PROTEIN"/>
    <property type="match status" value="1"/>
</dbReference>
<dbReference type="PANTHER" id="PTHR47572">
    <property type="entry name" value="LIPOPROTEIN-RELATED"/>
    <property type="match status" value="1"/>
</dbReference>
<feature type="domain" description="SMP-30/Gluconolactonase/LRE-like region" evidence="1">
    <location>
        <begin position="65"/>
        <end position="228"/>
    </location>
</feature>
<dbReference type="Gene3D" id="2.120.10.30">
    <property type="entry name" value="TolB, C-terminal domain"/>
    <property type="match status" value="1"/>
</dbReference>
<accession>A0A2S9Y5V2</accession>
<dbReference type="OrthoDB" id="9797664at2"/>
<dbReference type="Proteomes" id="UP000238823">
    <property type="component" value="Unassembled WGS sequence"/>
</dbReference>
<dbReference type="EMBL" id="PVNL01000118">
    <property type="protein sequence ID" value="PRQ00483.1"/>
    <property type="molecule type" value="Genomic_DNA"/>
</dbReference>
<dbReference type="SUPFAM" id="SSF63829">
    <property type="entry name" value="Calcium-dependent phosphotriesterase"/>
    <property type="match status" value="1"/>
</dbReference>
<comment type="caution">
    <text evidence="2">The sequence shown here is derived from an EMBL/GenBank/DDBJ whole genome shotgun (WGS) entry which is preliminary data.</text>
</comment>
<dbReference type="InterPro" id="IPR013658">
    <property type="entry name" value="SGL"/>
</dbReference>
<evidence type="ECO:0000313" key="2">
    <source>
        <dbReference type="EMBL" id="PRQ00483.1"/>
    </source>
</evidence>
<reference evidence="2 3" key="1">
    <citation type="submission" date="2018-03" db="EMBL/GenBank/DDBJ databases">
        <title>Draft Genome Sequences of the Obligatory Marine Myxobacteria Enhygromyxa salina SWB007.</title>
        <authorList>
            <person name="Poehlein A."/>
            <person name="Moghaddam J.A."/>
            <person name="Harms H."/>
            <person name="Alanjari M."/>
            <person name="Koenig G.M."/>
            <person name="Daniel R."/>
            <person name="Schaeberle T.F."/>
        </authorList>
    </citation>
    <scope>NUCLEOTIDE SEQUENCE [LARGE SCALE GENOMIC DNA]</scope>
    <source>
        <strain evidence="2 3">SWB007</strain>
    </source>
</reference>
<proteinExistence type="predicted"/>
<sequence length="282" mass="30721">MDASRDNVSFLGANLDHPESVFVDADGTVYAGGEAGQVYRISVDGEQRLLGTTGGNLLGLVVDGDGVVHCCDCAQAAVFSVAADGEVRERSRGTADRPMRFPNHPVFDAEGNLYVSDSGSYWEPDGCIYRIRPDDTTELFHAGPLHYPNGIAIDPTQRWLYIAQSPAWNVVRISLEAPDSPVELAFELPEHTIPDGMWFSADGRLHIGCYRPDQVIACHPDGRVEVVIRDRTAELILAPTNVFPHEGKLYIANLGGYHISVVETGAQRGTVHQPSLRSGRAR</sequence>
<evidence type="ECO:0000313" key="3">
    <source>
        <dbReference type="Proteomes" id="UP000238823"/>
    </source>
</evidence>
<dbReference type="Pfam" id="PF20067">
    <property type="entry name" value="SSL_N"/>
    <property type="match status" value="1"/>
</dbReference>